<sequence length="120" mass="13340">MACRFTKEEKGKHQLADTNEPIIKRINAPYVDTAALIKENDLTLIGREEQLGQILVMAVSSSDLKKKKTFREFWTTDLTILHTGWSSSNAGNRSSLPPSPRKSPFGSVSKGYRSTSGTRI</sequence>
<evidence type="ECO:0000313" key="3">
    <source>
        <dbReference type="Proteomes" id="UP000886595"/>
    </source>
</evidence>
<dbReference type="Proteomes" id="UP000886595">
    <property type="component" value="Unassembled WGS sequence"/>
</dbReference>
<evidence type="ECO:0000313" key="2">
    <source>
        <dbReference type="EMBL" id="KAG2255070.1"/>
    </source>
</evidence>
<evidence type="ECO:0000256" key="1">
    <source>
        <dbReference type="SAM" id="MobiDB-lite"/>
    </source>
</evidence>
<protein>
    <submittedName>
        <fullName evidence="2">Uncharacterized protein</fullName>
    </submittedName>
</protein>
<dbReference type="AlphaFoldDB" id="A0A8X7PPW3"/>
<reference evidence="2 3" key="1">
    <citation type="submission" date="2020-02" db="EMBL/GenBank/DDBJ databases">
        <authorList>
            <person name="Ma Q."/>
            <person name="Huang Y."/>
            <person name="Song X."/>
            <person name="Pei D."/>
        </authorList>
    </citation>
    <scope>NUCLEOTIDE SEQUENCE [LARGE SCALE GENOMIC DNA]</scope>
    <source>
        <strain evidence="2">Sxm20200214</strain>
        <tissue evidence="2">Leaf</tissue>
    </source>
</reference>
<proteinExistence type="predicted"/>
<name>A0A8X7PPW3_BRACI</name>
<feature type="region of interest" description="Disordered" evidence="1">
    <location>
        <begin position="83"/>
        <end position="120"/>
    </location>
</feature>
<organism evidence="2 3">
    <name type="scientific">Brassica carinata</name>
    <name type="common">Ethiopian mustard</name>
    <name type="synonym">Abyssinian cabbage</name>
    <dbReference type="NCBI Taxonomy" id="52824"/>
    <lineage>
        <taxon>Eukaryota</taxon>
        <taxon>Viridiplantae</taxon>
        <taxon>Streptophyta</taxon>
        <taxon>Embryophyta</taxon>
        <taxon>Tracheophyta</taxon>
        <taxon>Spermatophyta</taxon>
        <taxon>Magnoliopsida</taxon>
        <taxon>eudicotyledons</taxon>
        <taxon>Gunneridae</taxon>
        <taxon>Pentapetalae</taxon>
        <taxon>rosids</taxon>
        <taxon>malvids</taxon>
        <taxon>Brassicales</taxon>
        <taxon>Brassicaceae</taxon>
        <taxon>Brassiceae</taxon>
        <taxon>Brassica</taxon>
    </lineage>
</organism>
<dbReference type="EMBL" id="JAAMPC010000015">
    <property type="protein sequence ID" value="KAG2255070.1"/>
    <property type="molecule type" value="Genomic_DNA"/>
</dbReference>
<accession>A0A8X7PPW3</accession>
<keyword evidence="3" id="KW-1185">Reference proteome</keyword>
<comment type="caution">
    <text evidence="2">The sequence shown here is derived from an EMBL/GenBank/DDBJ whole genome shotgun (WGS) entry which is preliminary data.</text>
</comment>
<gene>
    <name evidence="2" type="ORF">Bca52824_074364</name>
</gene>